<gene>
    <name evidence="2" type="ORF">A3841_08810</name>
</gene>
<feature type="domain" description="Helix-turn-helix" evidence="1">
    <location>
        <begin position="38"/>
        <end position="85"/>
    </location>
</feature>
<organism evidence="2 3">
    <name type="scientific">Pontibacter flavimaris</name>
    <dbReference type="NCBI Taxonomy" id="1797110"/>
    <lineage>
        <taxon>Bacteria</taxon>
        <taxon>Pseudomonadati</taxon>
        <taxon>Bacteroidota</taxon>
        <taxon>Cytophagia</taxon>
        <taxon>Cytophagales</taxon>
        <taxon>Hymenobacteraceae</taxon>
        <taxon>Pontibacter</taxon>
    </lineage>
</organism>
<dbReference type="RefSeq" id="WP_073850528.1">
    <property type="nucleotide sequence ID" value="NZ_LVWA01000002.1"/>
</dbReference>
<dbReference type="Pfam" id="PF12728">
    <property type="entry name" value="HTH_17"/>
    <property type="match status" value="1"/>
</dbReference>
<protein>
    <recommendedName>
        <fullName evidence="1">Helix-turn-helix domain-containing protein</fullName>
    </recommendedName>
</protein>
<dbReference type="InterPro" id="IPR041657">
    <property type="entry name" value="HTH_17"/>
</dbReference>
<dbReference type="OrthoDB" id="1524679at2"/>
<dbReference type="STRING" id="1797110.A3841_08810"/>
<accession>A0A1Q5PIR0</accession>
<comment type="caution">
    <text evidence="2">The sequence shown here is derived from an EMBL/GenBank/DDBJ whole genome shotgun (WGS) entry which is preliminary data.</text>
</comment>
<dbReference type="SUPFAM" id="SSF46955">
    <property type="entry name" value="Putative DNA-binding domain"/>
    <property type="match status" value="1"/>
</dbReference>
<evidence type="ECO:0000313" key="2">
    <source>
        <dbReference type="EMBL" id="OKL42087.1"/>
    </source>
</evidence>
<keyword evidence="3" id="KW-1185">Reference proteome</keyword>
<evidence type="ECO:0000313" key="3">
    <source>
        <dbReference type="Proteomes" id="UP000186551"/>
    </source>
</evidence>
<name>A0A1Q5PIR0_9BACT</name>
<reference evidence="2 3" key="1">
    <citation type="submission" date="2016-03" db="EMBL/GenBank/DDBJ databases">
        <title>Genome sequence of Pontibacter sp. nov., of the family cytophagaceae, isolated from marine sediment of the Yellow Sea, China.</title>
        <authorList>
            <person name="Zhang G."/>
            <person name="Zhang R."/>
        </authorList>
    </citation>
    <scope>NUCLEOTIDE SEQUENCE [LARGE SCALE GENOMIC DNA]</scope>
    <source>
        <strain evidence="2 3">S10-8</strain>
    </source>
</reference>
<dbReference type="PANTHER" id="PTHR34585:SF22">
    <property type="entry name" value="HELIX-TURN-HELIX DOMAIN-CONTAINING PROTEIN"/>
    <property type="match status" value="1"/>
</dbReference>
<sequence>MSVEIITKQDLQAFHRQLLEDLARLIGKQQAEAPKKVLKSAEVRRMLQVSPSTLQKLRVEGTLPSVKVGGTHYYRLEDISRLLNGKEVRSWR</sequence>
<dbReference type="PANTHER" id="PTHR34585">
    <property type="match status" value="1"/>
</dbReference>
<dbReference type="Proteomes" id="UP000186551">
    <property type="component" value="Unassembled WGS sequence"/>
</dbReference>
<dbReference type="AlphaFoldDB" id="A0A1Q5PIR0"/>
<proteinExistence type="predicted"/>
<evidence type="ECO:0000259" key="1">
    <source>
        <dbReference type="Pfam" id="PF12728"/>
    </source>
</evidence>
<dbReference type="EMBL" id="LVWA01000002">
    <property type="protein sequence ID" value="OKL42087.1"/>
    <property type="molecule type" value="Genomic_DNA"/>
</dbReference>
<dbReference type="InterPro" id="IPR009061">
    <property type="entry name" value="DNA-bd_dom_put_sf"/>
</dbReference>